<evidence type="ECO:0000313" key="3">
    <source>
        <dbReference type="Proteomes" id="UP000016721"/>
    </source>
</evidence>
<dbReference type="AlphaFoldDB" id="U2PYE5"/>
<keyword evidence="3" id="KW-1185">Reference proteome</keyword>
<feature type="transmembrane region" description="Helical" evidence="1">
    <location>
        <begin position="53"/>
        <end position="71"/>
    </location>
</feature>
<dbReference type="EMBL" id="APJA01000028">
    <property type="protein sequence ID" value="ERK28819.1"/>
    <property type="molecule type" value="Genomic_DNA"/>
</dbReference>
<gene>
    <name evidence="2" type="ORF">CINTURNW_3928</name>
</gene>
<reference evidence="2 3" key="1">
    <citation type="journal article" date="2013" name="Genome Announc.">
        <title>Draft Genome Sequence of the Hydrogen- and Ethanol-Producing Bacterium Clostridium intestinale Strain URNW.</title>
        <authorList>
            <person name="Lal S."/>
            <person name="Ramachandran U."/>
            <person name="Zhang X."/>
            <person name="Sparling R."/>
            <person name="Levin D.B."/>
        </authorList>
    </citation>
    <scope>NUCLEOTIDE SEQUENCE [LARGE SCALE GENOMIC DNA]</scope>
    <source>
        <strain evidence="2 3">URNW</strain>
    </source>
</reference>
<organism evidence="2 3">
    <name type="scientific">Clostridium intestinale URNW</name>
    <dbReference type="NCBI Taxonomy" id="1294142"/>
    <lineage>
        <taxon>Bacteria</taxon>
        <taxon>Bacillati</taxon>
        <taxon>Bacillota</taxon>
        <taxon>Clostridia</taxon>
        <taxon>Eubacteriales</taxon>
        <taxon>Clostridiaceae</taxon>
        <taxon>Clostridium</taxon>
    </lineage>
</organism>
<keyword evidence="1" id="KW-1133">Transmembrane helix</keyword>
<feature type="transmembrane region" description="Helical" evidence="1">
    <location>
        <begin position="7"/>
        <end position="33"/>
    </location>
</feature>
<sequence length="78" mass="9004">MNKAVKCIVTFIITFIVVYIIVGYVLNGMFVGFKWNEGVSIWVKLKEYYVRNMPRNVLPTLVISIIITAIINKPKKIK</sequence>
<evidence type="ECO:0000256" key="1">
    <source>
        <dbReference type="SAM" id="Phobius"/>
    </source>
</evidence>
<evidence type="ECO:0000313" key="2">
    <source>
        <dbReference type="EMBL" id="ERK28819.1"/>
    </source>
</evidence>
<proteinExistence type="predicted"/>
<comment type="caution">
    <text evidence="2">The sequence shown here is derived from an EMBL/GenBank/DDBJ whole genome shotgun (WGS) entry which is preliminary data.</text>
</comment>
<dbReference type="RefSeq" id="WP_021803836.1">
    <property type="nucleotide sequence ID" value="NZ_KI273145.1"/>
</dbReference>
<name>U2PYE5_9CLOT</name>
<dbReference type="Proteomes" id="UP000016721">
    <property type="component" value="Unassembled WGS sequence"/>
</dbReference>
<keyword evidence="1" id="KW-0472">Membrane</keyword>
<dbReference type="HOGENOM" id="CLU_2615784_0_0_9"/>
<accession>U2PYE5</accession>
<protein>
    <submittedName>
        <fullName evidence="2">Uncharacterized protein</fullName>
    </submittedName>
</protein>
<dbReference type="PATRIC" id="fig|1294142.3.peg.4086"/>
<keyword evidence="1" id="KW-0812">Transmembrane</keyword>